<feature type="domain" description="AprE-like beta-barrel" evidence="12">
    <location>
        <begin position="328"/>
        <end position="417"/>
    </location>
</feature>
<dbReference type="Pfam" id="PF25994">
    <property type="entry name" value="HH_AprE"/>
    <property type="match status" value="1"/>
</dbReference>
<dbReference type="Gene3D" id="2.40.50.100">
    <property type="match status" value="1"/>
</dbReference>
<feature type="coiled-coil region" evidence="10">
    <location>
        <begin position="164"/>
        <end position="264"/>
    </location>
</feature>
<dbReference type="EMBL" id="BMIQ01000002">
    <property type="protein sequence ID" value="GGD99118.1"/>
    <property type="molecule type" value="Genomic_DNA"/>
</dbReference>
<reference evidence="13" key="1">
    <citation type="journal article" date="2014" name="Int. J. Syst. Evol. Microbiol.">
        <title>Complete genome sequence of Corynebacterium casei LMG S-19264T (=DSM 44701T), isolated from a smear-ripened cheese.</title>
        <authorList>
            <consortium name="US DOE Joint Genome Institute (JGI-PGF)"/>
            <person name="Walter F."/>
            <person name="Albersmeier A."/>
            <person name="Kalinowski J."/>
            <person name="Ruckert C."/>
        </authorList>
    </citation>
    <scope>NUCLEOTIDE SEQUENCE</scope>
    <source>
        <strain evidence="13">CGMCC 1.15367</strain>
    </source>
</reference>
<evidence type="ECO:0000256" key="2">
    <source>
        <dbReference type="ARBA" id="ARBA00009477"/>
    </source>
</evidence>
<dbReference type="Proteomes" id="UP000644699">
    <property type="component" value="Unassembled WGS sequence"/>
</dbReference>
<dbReference type="SUPFAM" id="SSF51230">
    <property type="entry name" value="Single hybrid motif"/>
    <property type="match status" value="1"/>
</dbReference>
<protein>
    <recommendedName>
        <fullName evidence="9">Membrane fusion protein (MFP) family protein</fullName>
    </recommendedName>
</protein>
<evidence type="ECO:0000256" key="7">
    <source>
        <dbReference type="ARBA" id="ARBA00022989"/>
    </source>
</evidence>
<comment type="caution">
    <text evidence="13">The sequence shown here is derived from an EMBL/GenBank/DDBJ whole genome shotgun (WGS) entry which is preliminary data.</text>
</comment>
<keyword evidence="3 9" id="KW-0813">Transport</keyword>
<keyword evidence="4 9" id="KW-1003">Cell membrane</keyword>
<evidence type="ECO:0000313" key="14">
    <source>
        <dbReference type="Proteomes" id="UP000644699"/>
    </source>
</evidence>
<keyword evidence="14" id="KW-1185">Reference proteome</keyword>
<evidence type="ECO:0000259" key="11">
    <source>
        <dbReference type="Pfam" id="PF25994"/>
    </source>
</evidence>
<dbReference type="PANTHER" id="PTHR30386">
    <property type="entry name" value="MEMBRANE FUSION SUBUNIT OF EMRAB-TOLC MULTIDRUG EFFLUX PUMP"/>
    <property type="match status" value="1"/>
</dbReference>
<keyword evidence="7 9" id="KW-1133">Transmembrane helix</keyword>
<reference evidence="13" key="2">
    <citation type="submission" date="2020-09" db="EMBL/GenBank/DDBJ databases">
        <authorList>
            <person name="Sun Q."/>
            <person name="Zhou Y."/>
        </authorList>
    </citation>
    <scope>NUCLEOTIDE SEQUENCE</scope>
    <source>
        <strain evidence="13">CGMCC 1.15367</strain>
    </source>
</reference>
<evidence type="ECO:0000256" key="1">
    <source>
        <dbReference type="ARBA" id="ARBA00004377"/>
    </source>
</evidence>
<dbReference type="NCBIfam" id="TIGR01843">
    <property type="entry name" value="type_I_hlyD"/>
    <property type="match status" value="1"/>
</dbReference>
<name>A0A916ZIY1_9HYPH</name>
<keyword evidence="10" id="KW-0175">Coiled coil</keyword>
<dbReference type="Gene3D" id="2.40.30.170">
    <property type="match status" value="1"/>
</dbReference>
<evidence type="ECO:0000256" key="3">
    <source>
        <dbReference type="ARBA" id="ARBA00022448"/>
    </source>
</evidence>
<evidence type="ECO:0000256" key="6">
    <source>
        <dbReference type="ARBA" id="ARBA00022692"/>
    </source>
</evidence>
<evidence type="ECO:0000256" key="4">
    <source>
        <dbReference type="ARBA" id="ARBA00022475"/>
    </source>
</evidence>
<dbReference type="PRINTS" id="PR01490">
    <property type="entry name" value="RTXTOXIND"/>
</dbReference>
<gene>
    <name evidence="13" type="primary">rsaE</name>
    <name evidence="13" type="ORF">GCM10011390_17380</name>
</gene>
<dbReference type="GO" id="GO:0005886">
    <property type="term" value="C:plasma membrane"/>
    <property type="evidence" value="ECO:0007669"/>
    <property type="project" value="UniProtKB-SubCell"/>
</dbReference>
<evidence type="ECO:0000259" key="12">
    <source>
        <dbReference type="Pfam" id="PF26002"/>
    </source>
</evidence>
<dbReference type="AlphaFoldDB" id="A0A916ZIY1"/>
<sequence>MSDAPLTLAAPPPVNTDWRASLRLGYLVLALGVGLCGGWAAFAHIDAAVVVNGSFAVESNRKTIQHLEGGIVAEILVRDGDRVEAGQTLLRLDTTRIEATAAAAAKSLATALATEARYGAQRDLKDYMVVPEEALRLLRGYAPDAIEDNHREFETRRQVLSGSMELVDAQVKQAKNEIAQSRLDMQSAADQMASVEKELASVRPLLAKGLVAMSRVTPLERQKAQFEAQIKKARNDAVKGEDKIAELELRKEAVRKDYSQEAANALIEIGRQVANFRQERQIALDMLSRTDLRSPVAGTVQQMRVFTIGGVIRPGEPVLDVVPDSDVLTVKAKIPPADIDRVHEGMAVEIHLASLMKYRREAIRGTLRFVSRDVVSESGASTPPFYPIEVAIEAASIPDDVRPKLVAGMEASVILPTEGRSVLQYITAPVLENLAESLRER</sequence>
<accession>A0A916ZIY1</accession>
<keyword evidence="8 9" id="KW-0472">Membrane</keyword>
<evidence type="ECO:0000313" key="13">
    <source>
        <dbReference type="EMBL" id="GGD99118.1"/>
    </source>
</evidence>
<dbReference type="InterPro" id="IPR010129">
    <property type="entry name" value="T1SS_HlyD"/>
</dbReference>
<dbReference type="RefSeq" id="WP_188907821.1">
    <property type="nucleotide sequence ID" value="NZ_BMIQ01000002.1"/>
</dbReference>
<organism evidence="13 14">
    <name type="scientific">Aureimonas endophytica</name>
    <dbReference type="NCBI Taxonomy" id="2027858"/>
    <lineage>
        <taxon>Bacteria</taxon>
        <taxon>Pseudomonadati</taxon>
        <taxon>Pseudomonadota</taxon>
        <taxon>Alphaproteobacteria</taxon>
        <taxon>Hyphomicrobiales</taxon>
        <taxon>Aurantimonadaceae</taxon>
        <taxon>Aureimonas</taxon>
    </lineage>
</organism>
<keyword evidence="6 9" id="KW-0812">Transmembrane</keyword>
<proteinExistence type="inferred from homology"/>
<dbReference type="InterPro" id="IPR058982">
    <property type="entry name" value="Beta-barrel_AprE"/>
</dbReference>
<evidence type="ECO:0000256" key="5">
    <source>
        <dbReference type="ARBA" id="ARBA00022519"/>
    </source>
</evidence>
<feature type="domain" description="AprE-like long alpha-helical hairpin" evidence="11">
    <location>
        <begin position="98"/>
        <end position="285"/>
    </location>
</feature>
<comment type="similarity">
    <text evidence="2 9">Belongs to the membrane fusion protein (MFP) (TC 8.A.1) family.</text>
</comment>
<dbReference type="InterPro" id="IPR011053">
    <property type="entry name" value="Single_hybrid_motif"/>
</dbReference>
<evidence type="ECO:0000256" key="8">
    <source>
        <dbReference type="ARBA" id="ARBA00023136"/>
    </source>
</evidence>
<dbReference type="Pfam" id="PF26002">
    <property type="entry name" value="Beta-barrel_AprE"/>
    <property type="match status" value="1"/>
</dbReference>
<dbReference type="InterPro" id="IPR050739">
    <property type="entry name" value="MFP"/>
</dbReference>
<evidence type="ECO:0000256" key="10">
    <source>
        <dbReference type="SAM" id="Coils"/>
    </source>
</evidence>
<dbReference type="PANTHER" id="PTHR30386:SF17">
    <property type="entry name" value="ALKALINE PROTEASE SECRETION PROTEIN APRE"/>
    <property type="match status" value="1"/>
</dbReference>
<feature type="transmembrane region" description="Helical" evidence="9">
    <location>
        <begin position="24"/>
        <end position="42"/>
    </location>
</feature>
<keyword evidence="5 9" id="KW-0997">Cell inner membrane</keyword>
<evidence type="ECO:0000256" key="9">
    <source>
        <dbReference type="RuleBase" id="RU365093"/>
    </source>
</evidence>
<dbReference type="GO" id="GO:0015031">
    <property type="term" value="P:protein transport"/>
    <property type="evidence" value="ECO:0007669"/>
    <property type="project" value="InterPro"/>
</dbReference>
<comment type="subcellular location">
    <subcellularLocation>
        <location evidence="1 9">Cell inner membrane</location>
        <topology evidence="1 9">Single-pass membrane protein</topology>
    </subcellularLocation>
</comment>
<dbReference type="InterPro" id="IPR058781">
    <property type="entry name" value="HH_AprE-like"/>
</dbReference>